<name>A0AAN7SRV6_9EURO</name>
<gene>
    <name evidence="1" type="ORF">LTR05_008721</name>
</gene>
<reference evidence="1 2" key="1">
    <citation type="submission" date="2023-08" db="EMBL/GenBank/DDBJ databases">
        <title>Black Yeasts Isolated from many extreme environments.</title>
        <authorList>
            <person name="Coleine C."/>
            <person name="Stajich J.E."/>
            <person name="Selbmann L."/>
        </authorList>
    </citation>
    <scope>NUCLEOTIDE SEQUENCE [LARGE SCALE GENOMIC DNA]</scope>
    <source>
        <strain evidence="1 2">CCFEE 5910</strain>
    </source>
</reference>
<protein>
    <submittedName>
        <fullName evidence="1">Uncharacterized protein</fullName>
    </submittedName>
</protein>
<sequence>MSYQLLELSQSAAVAQTDIDYFEDHPLPSILGAKPWSSMRVNEGSNLAAYTKYEYFLKKPPSLMSNVQTFLNVVPANANPELMHKAFGVSAPCITSIHDVLSQLEEFSYVAIFPFYNHVDQILKCIRRMTALKKLFVKLCPEPESTVLDDEIKDAEGHFDINDPWNEMSVAYTLVAHTVRYLGIEGRLECLIVDDFKVEAVREAIVSTVSGVLVDPWLYDEHGGWNKGVIAVTANGDTSGTL</sequence>
<evidence type="ECO:0000313" key="1">
    <source>
        <dbReference type="EMBL" id="KAK5080272.1"/>
    </source>
</evidence>
<accession>A0AAN7SRV6</accession>
<dbReference type="AlphaFoldDB" id="A0AAN7SRV6"/>
<keyword evidence="2" id="KW-1185">Reference proteome</keyword>
<dbReference type="EMBL" id="JAVRRJ010000017">
    <property type="protein sequence ID" value="KAK5080272.1"/>
    <property type="molecule type" value="Genomic_DNA"/>
</dbReference>
<organism evidence="1 2">
    <name type="scientific">Lithohypha guttulata</name>
    <dbReference type="NCBI Taxonomy" id="1690604"/>
    <lineage>
        <taxon>Eukaryota</taxon>
        <taxon>Fungi</taxon>
        <taxon>Dikarya</taxon>
        <taxon>Ascomycota</taxon>
        <taxon>Pezizomycotina</taxon>
        <taxon>Eurotiomycetes</taxon>
        <taxon>Chaetothyriomycetidae</taxon>
        <taxon>Chaetothyriales</taxon>
        <taxon>Trichomeriaceae</taxon>
        <taxon>Lithohypha</taxon>
    </lineage>
</organism>
<proteinExistence type="predicted"/>
<comment type="caution">
    <text evidence="1">The sequence shown here is derived from an EMBL/GenBank/DDBJ whole genome shotgun (WGS) entry which is preliminary data.</text>
</comment>
<dbReference type="Proteomes" id="UP001309876">
    <property type="component" value="Unassembled WGS sequence"/>
</dbReference>
<evidence type="ECO:0000313" key="2">
    <source>
        <dbReference type="Proteomes" id="UP001309876"/>
    </source>
</evidence>